<dbReference type="SUPFAM" id="SSF81321">
    <property type="entry name" value="Family A G protein-coupled receptor-like"/>
    <property type="match status" value="1"/>
</dbReference>
<keyword evidence="1" id="KW-1133">Transmembrane helix</keyword>
<feature type="transmembrane region" description="Helical" evidence="1">
    <location>
        <begin position="38"/>
        <end position="65"/>
    </location>
</feature>
<keyword evidence="1" id="KW-0812">Transmembrane</keyword>
<keyword evidence="1" id="KW-0472">Membrane</keyword>
<dbReference type="OMA" id="ISIAMYP"/>
<evidence type="ECO:0000256" key="1">
    <source>
        <dbReference type="SAM" id="Phobius"/>
    </source>
</evidence>
<evidence type="ECO:0000313" key="2">
    <source>
        <dbReference type="EMBL" id="EGT52024.1"/>
    </source>
</evidence>
<dbReference type="STRING" id="135651.G0MET6"/>
<dbReference type="AlphaFoldDB" id="G0MET6"/>
<dbReference type="InParanoid" id="G0MET6"/>
<dbReference type="InterPro" id="IPR019428">
    <property type="entry name" value="7TM_GPCR_serpentine_rcpt_Str"/>
</dbReference>
<sequence>MTSISIVLIFGFRCYDKIRKQVATSTASEKYRKLQNQLFYALVFQTLIPFMLMHLPVTIVMAFVFLNIDLENYTAPVSITIVLYPAVDPIPTLLIVENYRKTIYQYLSCSKKSNVVATATPTP</sequence>
<dbReference type="HOGENOM" id="CLU_036335_8_0_1"/>
<dbReference type="GO" id="GO:0042048">
    <property type="term" value="P:olfactory behavior"/>
    <property type="evidence" value="ECO:0007669"/>
    <property type="project" value="TreeGrafter"/>
</dbReference>
<accession>G0MET6</accession>
<name>G0MET6_CAEBE</name>
<gene>
    <name evidence="2" type="ORF">CAEBREN_26212</name>
</gene>
<dbReference type="GO" id="GO:0038022">
    <property type="term" value="F:G protein-coupled olfactory receptor activity"/>
    <property type="evidence" value="ECO:0007669"/>
    <property type="project" value="TreeGrafter"/>
</dbReference>
<proteinExistence type="predicted"/>
<dbReference type="PANTHER" id="PTHR22943:SF254">
    <property type="entry name" value="SEVEN TM RECEPTOR"/>
    <property type="match status" value="1"/>
</dbReference>
<dbReference type="Pfam" id="PF10326">
    <property type="entry name" value="7TM_GPCR_Str"/>
    <property type="match status" value="1"/>
</dbReference>
<organism evidence="3">
    <name type="scientific">Caenorhabditis brenneri</name>
    <name type="common">Nematode worm</name>
    <dbReference type="NCBI Taxonomy" id="135651"/>
    <lineage>
        <taxon>Eukaryota</taxon>
        <taxon>Metazoa</taxon>
        <taxon>Ecdysozoa</taxon>
        <taxon>Nematoda</taxon>
        <taxon>Chromadorea</taxon>
        <taxon>Rhabditida</taxon>
        <taxon>Rhabditina</taxon>
        <taxon>Rhabditomorpha</taxon>
        <taxon>Rhabditoidea</taxon>
        <taxon>Rhabditidae</taxon>
        <taxon>Peloderinae</taxon>
        <taxon>Caenorhabditis</taxon>
    </lineage>
</organism>
<keyword evidence="3" id="KW-1185">Reference proteome</keyword>
<dbReference type="OrthoDB" id="5869258at2759"/>
<feature type="transmembrane region" description="Helical" evidence="1">
    <location>
        <begin position="77"/>
        <end position="96"/>
    </location>
</feature>
<dbReference type="GO" id="GO:0005886">
    <property type="term" value="C:plasma membrane"/>
    <property type="evidence" value="ECO:0007669"/>
    <property type="project" value="TreeGrafter"/>
</dbReference>
<dbReference type="PANTHER" id="PTHR22943">
    <property type="entry name" value="7-TRANSMEMBRANE DOMAIN RECEPTOR C.ELEGANS"/>
    <property type="match status" value="1"/>
</dbReference>
<evidence type="ECO:0000313" key="3">
    <source>
        <dbReference type="Proteomes" id="UP000008068"/>
    </source>
</evidence>
<protein>
    <submittedName>
        <fullName evidence="2">Uncharacterized protein</fullName>
    </submittedName>
</protein>
<dbReference type="eggNOG" id="ENOG502TJS2">
    <property type="taxonomic scope" value="Eukaryota"/>
</dbReference>
<dbReference type="EMBL" id="GL379791">
    <property type="protein sequence ID" value="EGT52024.1"/>
    <property type="molecule type" value="Genomic_DNA"/>
</dbReference>
<reference evidence="3" key="1">
    <citation type="submission" date="2011-07" db="EMBL/GenBank/DDBJ databases">
        <authorList>
            <consortium name="Caenorhabditis brenneri Sequencing and Analysis Consortium"/>
            <person name="Wilson R.K."/>
        </authorList>
    </citation>
    <scope>NUCLEOTIDE SEQUENCE [LARGE SCALE GENOMIC DNA]</scope>
    <source>
        <strain evidence="3">PB2801</strain>
    </source>
</reference>
<dbReference type="Proteomes" id="UP000008068">
    <property type="component" value="Unassembled WGS sequence"/>
</dbReference>